<dbReference type="Proteomes" id="UP001152795">
    <property type="component" value="Unassembled WGS sequence"/>
</dbReference>
<gene>
    <name evidence="2" type="ORF">PACLA_8A017373</name>
</gene>
<keyword evidence="3" id="KW-1185">Reference proteome</keyword>
<dbReference type="PANTHER" id="PTHR31025:SF9">
    <property type="entry name" value="SI:DKEY-286J15.1"/>
    <property type="match status" value="1"/>
</dbReference>
<organism evidence="2 3">
    <name type="scientific">Paramuricea clavata</name>
    <name type="common">Red gorgonian</name>
    <name type="synonym">Violescent sea-whip</name>
    <dbReference type="NCBI Taxonomy" id="317549"/>
    <lineage>
        <taxon>Eukaryota</taxon>
        <taxon>Metazoa</taxon>
        <taxon>Cnidaria</taxon>
        <taxon>Anthozoa</taxon>
        <taxon>Octocorallia</taxon>
        <taxon>Malacalcyonacea</taxon>
        <taxon>Plexauridae</taxon>
        <taxon>Paramuricea</taxon>
    </lineage>
</organism>
<proteinExistence type="predicted"/>
<feature type="non-terminal residue" evidence="2">
    <location>
        <position position="338"/>
    </location>
</feature>
<dbReference type="PANTHER" id="PTHR31025">
    <property type="entry name" value="SI:CH211-196P9.1-RELATED"/>
    <property type="match status" value="1"/>
</dbReference>
<evidence type="ECO:0000313" key="2">
    <source>
        <dbReference type="EMBL" id="CAB4011853.1"/>
    </source>
</evidence>
<evidence type="ECO:0000313" key="3">
    <source>
        <dbReference type="Proteomes" id="UP001152795"/>
    </source>
</evidence>
<protein>
    <recommendedName>
        <fullName evidence="1">DUF5641 domain-containing protein</fullName>
    </recommendedName>
</protein>
<dbReference type="InterPro" id="IPR040676">
    <property type="entry name" value="DUF5641"/>
</dbReference>
<evidence type="ECO:0000259" key="1">
    <source>
        <dbReference type="Pfam" id="PF18701"/>
    </source>
</evidence>
<reference evidence="2" key="1">
    <citation type="submission" date="2020-04" db="EMBL/GenBank/DDBJ databases">
        <authorList>
            <person name="Alioto T."/>
            <person name="Alioto T."/>
            <person name="Gomez Garrido J."/>
        </authorList>
    </citation>
    <scope>NUCLEOTIDE SEQUENCE</scope>
    <source>
        <strain evidence="2">A484AB</strain>
    </source>
</reference>
<dbReference type="Pfam" id="PF18701">
    <property type="entry name" value="DUF5641"/>
    <property type="match status" value="1"/>
</dbReference>
<name>A0A7D9EJC0_PARCT</name>
<dbReference type="OrthoDB" id="6778955at2759"/>
<dbReference type="AlphaFoldDB" id="A0A7D9EJC0"/>
<dbReference type="EMBL" id="CACRXK020007288">
    <property type="protein sequence ID" value="CAB4011853.1"/>
    <property type="molecule type" value="Genomic_DNA"/>
</dbReference>
<accession>A0A7D9EJC0</accession>
<feature type="domain" description="DUF5641" evidence="1">
    <location>
        <begin position="218"/>
        <end position="272"/>
    </location>
</feature>
<sequence>SPTPDQRRDVSRAIITKYPFLADAGGGYEIWYRYLGDKIKNELRNEKSDPVVLARKRKNADGHKNSTKVRTVVRRGIVNWAPPTIDGEDEASCRAHIVWMQKERKKRQHNQDLDIREKYPFFFEKNQEKPADQNVEGATAKSETSLNKPEQVISTTANTGHSVRGATQVLLQTGTVYALNTENSRSVKSQGITSRSCVSLQRVGERNIRENAQVNGKHKKTEQLKEGDIVIVKNDKTNRNFWRLGKIEELISGDDGMVRAAKVRVSNENGKSDVLRSSIQHLVPLEVGQDSNVDEIKLNQNEKLTVVEDSRENRSRPRRAAAIANELLRGELLKNKLI</sequence>
<comment type="caution">
    <text evidence="2">The sequence shown here is derived from an EMBL/GenBank/DDBJ whole genome shotgun (WGS) entry which is preliminary data.</text>
</comment>